<accession>A0A9N9FAF1</accession>
<evidence type="ECO:0000256" key="7">
    <source>
        <dbReference type="ARBA" id="ARBA00022679"/>
    </source>
</evidence>
<feature type="non-terminal residue" evidence="10">
    <location>
        <position position="1"/>
    </location>
</feature>
<dbReference type="GO" id="GO:0018025">
    <property type="term" value="F:calmodulin-lysine N-methyltransferase activity"/>
    <property type="evidence" value="ECO:0007669"/>
    <property type="project" value="UniProtKB-EC"/>
</dbReference>
<evidence type="ECO:0000256" key="3">
    <source>
        <dbReference type="ARBA" id="ARBA00011914"/>
    </source>
</evidence>
<dbReference type="EMBL" id="CAJVPK010000523">
    <property type="protein sequence ID" value="CAG8521857.1"/>
    <property type="molecule type" value="Genomic_DNA"/>
</dbReference>
<keyword evidence="11" id="KW-1185">Reference proteome</keyword>
<keyword evidence="7" id="KW-0808">Transferase</keyword>
<proteinExistence type="predicted"/>
<name>A0A9N9FAF1_9GLOM</name>
<keyword evidence="8" id="KW-0539">Nucleus</keyword>
<dbReference type="OrthoDB" id="413520at2759"/>
<reference evidence="10" key="1">
    <citation type="submission" date="2021-06" db="EMBL/GenBank/DDBJ databases">
        <authorList>
            <person name="Kallberg Y."/>
            <person name="Tangrot J."/>
            <person name="Rosling A."/>
        </authorList>
    </citation>
    <scope>NUCLEOTIDE SEQUENCE</scope>
    <source>
        <strain evidence="10">AZ414A</strain>
    </source>
</reference>
<protein>
    <recommendedName>
        <fullName evidence="4">Calmodulin-lysine N-methyltransferase</fullName>
        <ecNumber evidence="3">2.1.1.60</ecNumber>
    </recommendedName>
</protein>
<evidence type="ECO:0000259" key="9">
    <source>
        <dbReference type="Pfam" id="PF07534"/>
    </source>
</evidence>
<dbReference type="GO" id="GO:0005634">
    <property type="term" value="C:nucleus"/>
    <property type="evidence" value="ECO:0007669"/>
    <property type="project" value="UniProtKB-SubCell"/>
</dbReference>
<dbReference type="InterPro" id="IPR025800">
    <property type="entry name" value="CaM-Lys-N-MeTrfase"/>
</dbReference>
<evidence type="ECO:0000256" key="4">
    <source>
        <dbReference type="ARBA" id="ARBA00020594"/>
    </source>
</evidence>
<dbReference type="PANTHER" id="PTHR13539">
    <property type="entry name" value="CALMODULIN-LYSINE N-METHYLTRANSFERASE"/>
    <property type="match status" value="1"/>
</dbReference>
<evidence type="ECO:0000256" key="2">
    <source>
        <dbReference type="ARBA" id="ARBA00004496"/>
    </source>
</evidence>
<comment type="caution">
    <text evidence="10">The sequence shown here is derived from an EMBL/GenBank/DDBJ whole genome shotgun (WGS) entry which is preliminary data.</text>
</comment>
<dbReference type="Gene3D" id="3.40.50.150">
    <property type="entry name" value="Vaccinia Virus protein VP39"/>
    <property type="match status" value="1"/>
</dbReference>
<feature type="domain" description="TLDc" evidence="9">
    <location>
        <begin position="121"/>
        <end position="179"/>
    </location>
</feature>
<dbReference type="InterPro" id="IPR006571">
    <property type="entry name" value="TLDc_dom"/>
</dbReference>
<dbReference type="Pfam" id="PF07534">
    <property type="entry name" value="TLD"/>
    <property type="match status" value="1"/>
</dbReference>
<evidence type="ECO:0000313" key="10">
    <source>
        <dbReference type="EMBL" id="CAG8521857.1"/>
    </source>
</evidence>
<dbReference type="AlphaFoldDB" id="A0A9N9FAF1"/>
<evidence type="ECO:0000256" key="8">
    <source>
        <dbReference type="ARBA" id="ARBA00023242"/>
    </source>
</evidence>
<comment type="subcellular location">
    <subcellularLocation>
        <location evidence="2">Cytoplasm</location>
    </subcellularLocation>
    <subcellularLocation>
        <location evidence="1">Nucleus</location>
    </subcellularLocation>
</comment>
<dbReference type="PANTHER" id="PTHR13539:SF3">
    <property type="entry name" value="CALMODULIN-LYSINE N-METHYLTRANSFERASE"/>
    <property type="match status" value="1"/>
</dbReference>
<evidence type="ECO:0000256" key="5">
    <source>
        <dbReference type="ARBA" id="ARBA00022490"/>
    </source>
</evidence>
<evidence type="ECO:0000313" key="11">
    <source>
        <dbReference type="Proteomes" id="UP000789706"/>
    </source>
</evidence>
<dbReference type="EC" id="2.1.1.60" evidence="3"/>
<keyword evidence="5" id="KW-0963">Cytoplasm</keyword>
<evidence type="ECO:0000256" key="6">
    <source>
        <dbReference type="ARBA" id="ARBA00022603"/>
    </source>
</evidence>
<dbReference type="InterPro" id="IPR029063">
    <property type="entry name" value="SAM-dependent_MTases_sf"/>
</dbReference>
<organism evidence="10 11">
    <name type="scientific">Diversispora eburnea</name>
    <dbReference type="NCBI Taxonomy" id="1213867"/>
    <lineage>
        <taxon>Eukaryota</taxon>
        <taxon>Fungi</taxon>
        <taxon>Fungi incertae sedis</taxon>
        <taxon>Mucoromycota</taxon>
        <taxon>Glomeromycotina</taxon>
        <taxon>Glomeromycetes</taxon>
        <taxon>Diversisporales</taxon>
        <taxon>Diversisporaceae</taxon>
        <taxon>Diversispora</taxon>
    </lineage>
</organism>
<dbReference type="Proteomes" id="UP000789706">
    <property type="component" value="Unassembled WGS sequence"/>
</dbReference>
<sequence length="413" mass="48255">STEFWENLLKWGTEQSMIMSNSRDYSKYVENLGRIIREFIRFIDFRKFQHKYYCDKVIPYRQLFEDEISMDVIPSSHKKSPSTSNKRKRIRKKLERAKRQRIELGSDPSRSILINQKPVPSPSILINQKHISLISSWIANDTKDSYKLKLLLRASIREFLTRTFHRRCDNKGPTLTIIKVLGSQEILEEKIILSRVQDSCHAIYQHKDYGPSFGRNGRKIKQDLRMVNRFNLFPKQGFDENEEWFKYDLKDGGGMCSLAGLIIAAKCNPKNVTLTDGNPNYISIKKMLWDLNTAYNDTYDVVICADCTFDKSTHPHLLHVLKSIIKKPLPNNNSNYYSDGGRGGLFILCAPNRGDSLNAFIKLIESLEKDLKIELLVKYDDIVWNIHENNLNDSNNYDPDTHYPLILKIYWRY</sequence>
<evidence type="ECO:0000256" key="1">
    <source>
        <dbReference type="ARBA" id="ARBA00004123"/>
    </source>
</evidence>
<dbReference type="GO" id="GO:0005737">
    <property type="term" value="C:cytoplasm"/>
    <property type="evidence" value="ECO:0007669"/>
    <property type="project" value="UniProtKB-SubCell"/>
</dbReference>
<gene>
    <name evidence="10" type="ORF">DEBURN_LOCUS5702</name>
</gene>
<keyword evidence="6" id="KW-0489">Methyltransferase</keyword>
<dbReference type="InterPro" id="IPR019410">
    <property type="entry name" value="Methyltransf_16"/>
</dbReference>
<dbReference type="Pfam" id="PF10294">
    <property type="entry name" value="Methyltransf_16"/>
    <property type="match status" value="1"/>
</dbReference>
<dbReference type="GO" id="GO:0032259">
    <property type="term" value="P:methylation"/>
    <property type="evidence" value="ECO:0007669"/>
    <property type="project" value="UniProtKB-KW"/>
</dbReference>